<name>A0A5B7X761_9FLAO</name>
<gene>
    <name evidence="1" type="ORF">FHG64_18595</name>
</gene>
<dbReference type="EMBL" id="CP040812">
    <property type="protein sequence ID" value="QCY71239.1"/>
    <property type="molecule type" value="Genomic_DNA"/>
</dbReference>
<evidence type="ECO:0000313" key="2">
    <source>
        <dbReference type="Proteomes" id="UP000309016"/>
    </source>
</evidence>
<reference evidence="1 2" key="1">
    <citation type="submission" date="2019-06" db="EMBL/GenBank/DDBJ databases">
        <title>Complete genome sequence of Antarcticibacterium flavum KCTC 52984T from an Antarctic marine sediment.</title>
        <authorList>
            <person name="Lee Y.M."/>
            <person name="Shin S.C."/>
        </authorList>
    </citation>
    <scope>NUCLEOTIDE SEQUENCE [LARGE SCALE GENOMIC DNA]</scope>
    <source>
        <strain evidence="1 2">KCTC 52984</strain>
    </source>
</reference>
<accession>A0A5B7X761</accession>
<keyword evidence="2" id="KW-1185">Reference proteome</keyword>
<sequence>MTILSPLSTLHFFKPTTYNLQPTTYNLQPTTYNIQPQLPTSGSGQAQPLQHTSLDYPLSTFHSPLFFNRQTHN</sequence>
<evidence type="ECO:0000313" key="1">
    <source>
        <dbReference type="EMBL" id="QCY71239.1"/>
    </source>
</evidence>
<organism evidence="1 2">
    <name type="scientific">Antarcticibacterium flavum</name>
    <dbReference type="NCBI Taxonomy" id="2058175"/>
    <lineage>
        <taxon>Bacteria</taxon>
        <taxon>Pseudomonadati</taxon>
        <taxon>Bacteroidota</taxon>
        <taxon>Flavobacteriia</taxon>
        <taxon>Flavobacteriales</taxon>
        <taxon>Flavobacteriaceae</taxon>
        <taxon>Antarcticibacterium</taxon>
    </lineage>
</organism>
<dbReference type="AlphaFoldDB" id="A0A5B7X761"/>
<proteinExistence type="predicted"/>
<dbReference type="KEGG" id="afla:FHG64_18595"/>
<dbReference type="Proteomes" id="UP000309016">
    <property type="component" value="Chromosome"/>
</dbReference>
<protein>
    <submittedName>
        <fullName evidence="1">Uncharacterized protein</fullName>
    </submittedName>
</protein>